<dbReference type="RefSeq" id="WP_132258404.1">
    <property type="nucleotide sequence ID" value="NZ_SLZQ01000004.1"/>
</dbReference>
<dbReference type="AlphaFoldDB" id="A0A4R3HWD7"/>
<proteinExistence type="predicted"/>
<protein>
    <submittedName>
        <fullName evidence="1">Uncharacterized protein</fullName>
    </submittedName>
</protein>
<dbReference type="EMBL" id="SLZQ01000004">
    <property type="protein sequence ID" value="TCS37462.1"/>
    <property type="molecule type" value="Genomic_DNA"/>
</dbReference>
<keyword evidence="2" id="KW-1185">Reference proteome</keyword>
<evidence type="ECO:0000313" key="1">
    <source>
        <dbReference type="EMBL" id="TCS37462.1"/>
    </source>
</evidence>
<accession>A0A4R3HWD7</accession>
<reference evidence="1 2" key="1">
    <citation type="submission" date="2019-03" db="EMBL/GenBank/DDBJ databases">
        <title>Genomic Encyclopedia of Type Strains, Phase IV (KMG-IV): sequencing the most valuable type-strain genomes for metagenomic binning, comparative biology and taxonomic classification.</title>
        <authorList>
            <person name="Goeker M."/>
        </authorList>
    </citation>
    <scope>NUCLEOTIDE SEQUENCE [LARGE SCALE GENOMIC DNA]</scope>
    <source>
        <strain evidence="1 2">DSM 7445</strain>
    </source>
</reference>
<evidence type="ECO:0000313" key="2">
    <source>
        <dbReference type="Proteomes" id="UP000295382"/>
    </source>
</evidence>
<comment type="caution">
    <text evidence="1">The sequence shown here is derived from an EMBL/GenBank/DDBJ whole genome shotgun (WGS) entry which is preliminary data.</text>
</comment>
<organism evidence="1 2">
    <name type="scientific">Paucimonas lemoignei</name>
    <name type="common">Pseudomonas lemoignei</name>
    <dbReference type="NCBI Taxonomy" id="29443"/>
    <lineage>
        <taxon>Bacteria</taxon>
        <taxon>Pseudomonadati</taxon>
        <taxon>Pseudomonadota</taxon>
        <taxon>Betaproteobacteria</taxon>
        <taxon>Burkholderiales</taxon>
        <taxon>Burkholderiaceae</taxon>
        <taxon>Paucimonas</taxon>
    </lineage>
</organism>
<gene>
    <name evidence="1" type="ORF">EDC30_104266</name>
</gene>
<dbReference type="Proteomes" id="UP000295382">
    <property type="component" value="Unassembled WGS sequence"/>
</dbReference>
<sequence>MDDLKVTIRASMRDPYAGLRGKDYIAARGLTPQIGRIRAESIEDCQCAPCVRERMLPAVQRICAAYDRRQIGSHVRLNWSIDSPEALLALTEHPELESV</sequence>
<dbReference type="OrthoDB" id="9155596at2"/>
<name>A0A4R3HWD7_PAULE</name>